<evidence type="ECO:0000313" key="2">
    <source>
        <dbReference type="EMBL" id="CAB3966550.1"/>
    </source>
</evidence>
<dbReference type="RefSeq" id="WP_122948457.1">
    <property type="nucleotide sequence ID" value="NZ_CABVQF010000001.1"/>
</dbReference>
<dbReference type="AlphaFoldDB" id="A0A6J5J4K5"/>
<evidence type="ECO:0000313" key="3">
    <source>
        <dbReference type="Proteomes" id="UP000494301"/>
    </source>
</evidence>
<protein>
    <submittedName>
        <fullName evidence="2">Ribosomal protein S14</fullName>
    </submittedName>
</protein>
<dbReference type="GO" id="GO:0005840">
    <property type="term" value="C:ribosome"/>
    <property type="evidence" value="ECO:0007669"/>
    <property type="project" value="UniProtKB-KW"/>
</dbReference>
<reference evidence="2 3" key="1">
    <citation type="submission" date="2020-04" db="EMBL/GenBank/DDBJ databases">
        <authorList>
            <person name="Depoorter E."/>
        </authorList>
    </citation>
    <scope>NUCLEOTIDE SEQUENCE [LARGE SCALE GENOMIC DNA]</scope>
    <source>
        <strain evidence="2 3">BCC0217</strain>
    </source>
</reference>
<keyword evidence="2" id="KW-0687">Ribonucleoprotein</keyword>
<dbReference type="InterPro" id="IPR021769">
    <property type="entry name" value="DUF3331"/>
</dbReference>
<name>A0A6J5J4K5_9BURK</name>
<evidence type="ECO:0000256" key="1">
    <source>
        <dbReference type="SAM" id="MobiDB-lite"/>
    </source>
</evidence>
<feature type="region of interest" description="Disordered" evidence="1">
    <location>
        <begin position="23"/>
        <end position="46"/>
    </location>
</feature>
<gene>
    <name evidence="2" type="ORF">BLA3211_03986</name>
</gene>
<dbReference type="Proteomes" id="UP000494301">
    <property type="component" value="Unassembled WGS sequence"/>
</dbReference>
<accession>A0A6J5J4K5</accession>
<sequence>MERGSPDRSIWSHLVDMLDSGHRRTSPVAARGRDDGQRTPAGAGSSVAKVKVLGRQSESTICVSWLDPTACHYGDQIWKIGIARGAGVCALSHGAIYAGDLVYRPSRIRLQSKPVNLNFMILAAAVEDTRMPDA</sequence>
<proteinExistence type="predicted"/>
<keyword evidence="2" id="KW-0689">Ribosomal protein</keyword>
<dbReference type="Pfam" id="PF11811">
    <property type="entry name" value="DUF3331"/>
    <property type="match status" value="1"/>
</dbReference>
<organism evidence="2 3">
    <name type="scientific">Burkholderia aenigmatica</name>
    <dbReference type="NCBI Taxonomy" id="2015348"/>
    <lineage>
        <taxon>Bacteria</taxon>
        <taxon>Pseudomonadati</taxon>
        <taxon>Pseudomonadota</taxon>
        <taxon>Betaproteobacteria</taxon>
        <taxon>Burkholderiales</taxon>
        <taxon>Burkholderiaceae</taxon>
        <taxon>Burkholderia</taxon>
        <taxon>Burkholderia cepacia complex</taxon>
    </lineage>
</organism>
<dbReference type="EMBL" id="CABWIL020000014">
    <property type="protein sequence ID" value="CAB3966550.1"/>
    <property type="molecule type" value="Genomic_DNA"/>
</dbReference>